<name>A0A0D7ANN6_9AGAR</name>
<protein>
    <submittedName>
        <fullName evidence="1">Uncharacterized protein</fullName>
    </submittedName>
</protein>
<evidence type="ECO:0000313" key="2">
    <source>
        <dbReference type="Proteomes" id="UP000054144"/>
    </source>
</evidence>
<proteinExistence type="predicted"/>
<dbReference type="EMBL" id="KN881616">
    <property type="protein sequence ID" value="KIY53475.1"/>
    <property type="molecule type" value="Genomic_DNA"/>
</dbReference>
<dbReference type="OrthoDB" id="3257768at2759"/>
<dbReference type="Proteomes" id="UP000054144">
    <property type="component" value="Unassembled WGS sequence"/>
</dbReference>
<dbReference type="Pfam" id="PF18758">
    <property type="entry name" value="KDZ"/>
    <property type="match status" value="1"/>
</dbReference>
<dbReference type="InterPro" id="IPR040521">
    <property type="entry name" value="KDZ"/>
</dbReference>
<gene>
    <name evidence="1" type="ORF">FISHEDRAFT_33194</name>
</gene>
<evidence type="ECO:0000313" key="1">
    <source>
        <dbReference type="EMBL" id="KIY53475.1"/>
    </source>
</evidence>
<keyword evidence="2" id="KW-1185">Reference proteome</keyword>
<reference evidence="1 2" key="1">
    <citation type="journal article" date="2015" name="Fungal Genet. Biol.">
        <title>Evolution of novel wood decay mechanisms in Agaricales revealed by the genome sequences of Fistulina hepatica and Cylindrobasidium torrendii.</title>
        <authorList>
            <person name="Floudas D."/>
            <person name="Held B.W."/>
            <person name="Riley R."/>
            <person name="Nagy L.G."/>
            <person name="Koehler G."/>
            <person name="Ransdell A.S."/>
            <person name="Younus H."/>
            <person name="Chow J."/>
            <person name="Chiniquy J."/>
            <person name="Lipzen A."/>
            <person name="Tritt A."/>
            <person name="Sun H."/>
            <person name="Haridas S."/>
            <person name="LaButti K."/>
            <person name="Ohm R.A."/>
            <person name="Kues U."/>
            <person name="Blanchette R.A."/>
            <person name="Grigoriev I.V."/>
            <person name="Minto R.E."/>
            <person name="Hibbett D.S."/>
        </authorList>
    </citation>
    <scope>NUCLEOTIDE SEQUENCE [LARGE SCALE GENOMIC DNA]</scope>
    <source>
        <strain evidence="1 2">ATCC 64428</strain>
    </source>
</reference>
<sequence length="81" mass="9470">IIPAMHVEGHVDHCMYAFGSCYKESCRHFHGKTAEHLWPMLNQFCKITRQMAPGGYKDTLVKFQNHWNKQKVGNMGMRTFI</sequence>
<feature type="non-terminal residue" evidence="1">
    <location>
        <position position="1"/>
    </location>
</feature>
<organism evidence="1 2">
    <name type="scientific">Fistulina hepatica ATCC 64428</name>
    <dbReference type="NCBI Taxonomy" id="1128425"/>
    <lineage>
        <taxon>Eukaryota</taxon>
        <taxon>Fungi</taxon>
        <taxon>Dikarya</taxon>
        <taxon>Basidiomycota</taxon>
        <taxon>Agaricomycotina</taxon>
        <taxon>Agaricomycetes</taxon>
        <taxon>Agaricomycetidae</taxon>
        <taxon>Agaricales</taxon>
        <taxon>Fistulinaceae</taxon>
        <taxon>Fistulina</taxon>
    </lineage>
</organism>
<accession>A0A0D7ANN6</accession>
<dbReference type="AlphaFoldDB" id="A0A0D7ANN6"/>